<gene>
    <name evidence="2" type="ORF">SAMN02982929_05211</name>
    <name evidence="3" type="ORF">SAMN05216506_107185</name>
</gene>
<feature type="domain" description="SnoaL-like" evidence="1">
    <location>
        <begin position="11"/>
        <end position="117"/>
    </location>
</feature>
<dbReference type="Gene3D" id="3.10.450.50">
    <property type="match status" value="1"/>
</dbReference>
<reference evidence="4 5" key="2">
    <citation type="submission" date="2016-10" db="EMBL/GenBank/DDBJ databases">
        <authorList>
            <person name="Varghese N."/>
            <person name="Submissions S."/>
        </authorList>
    </citation>
    <scope>NUCLEOTIDE SEQUENCE [LARGE SCALE GENOMIC DNA]</scope>
    <source>
        <strain evidence="5">ATCC 20501</strain>
        <strain evidence="3 4">CGMCC 4.3529</strain>
    </source>
</reference>
<evidence type="ECO:0000259" key="1">
    <source>
        <dbReference type="Pfam" id="PF12680"/>
    </source>
</evidence>
<dbReference type="InterPro" id="IPR037401">
    <property type="entry name" value="SnoaL-like"/>
</dbReference>
<dbReference type="AlphaFoldDB" id="A0A1H6E033"/>
<evidence type="ECO:0000313" key="3">
    <source>
        <dbReference type="EMBL" id="SFD90756.1"/>
    </source>
</evidence>
<dbReference type="Proteomes" id="UP000236729">
    <property type="component" value="Unassembled WGS sequence"/>
</dbReference>
<protein>
    <recommendedName>
        <fullName evidence="1">SnoaL-like domain-containing protein</fullName>
    </recommendedName>
</protein>
<dbReference type="InterPro" id="IPR032710">
    <property type="entry name" value="NTF2-like_dom_sf"/>
</dbReference>
<evidence type="ECO:0000313" key="4">
    <source>
        <dbReference type="Proteomes" id="UP000199690"/>
    </source>
</evidence>
<evidence type="ECO:0000313" key="5">
    <source>
        <dbReference type="Proteomes" id="UP000236729"/>
    </source>
</evidence>
<proteinExistence type="predicted"/>
<organism evidence="2 5">
    <name type="scientific">Saccharopolyspora kobensis</name>
    <dbReference type="NCBI Taxonomy" id="146035"/>
    <lineage>
        <taxon>Bacteria</taxon>
        <taxon>Bacillati</taxon>
        <taxon>Actinomycetota</taxon>
        <taxon>Actinomycetes</taxon>
        <taxon>Pseudonocardiales</taxon>
        <taxon>Pseudonocardiaceae</taxon>
        <taxon>Saccharopolyspora</taxon>
    </lineage>
</organism>
<dbReference type="Proteomes" id="UP000199690">
    <property type="component" value="Unassembled WGS sequence"/>
</dbReference>
<keyword evidence="4" id="KW-1185">Reference proteome</keyword>
<evidence type="ECO:0000313" key="2">
    <source>
        <dbReference type="EMBL" id="SEG90346.1"/>
    </source>
</evidence>
<reference evidence="2" key="1">
    <citation type="submission" date="2016-10" db="EMBL/GenBank/DDBJ databases">
        <authorList>
            <person name="de Groot N.N."/>
        </authorList>
    </citation>
    <scope>NUCLEOTIDE SEQUENCE [LARGE SCALE GENOMIC DNA]</scope>
    <source>
        <strain evidence="2">ATCC 20501</strain>
    </source>
</reference>
<name>A0A1H6E033_9PSEU</name>
<dbReference type="SUPFAM" id="SSF54427">
    <property type="entry name" value="NTF2-like"/>
    <property type="match status" value="1"/>
</dbReference>
<dbReference type="CDD" id="cd00531">
    <property type="entry name" value="NTF2_like"/>
    <property type="match status" value="1"/>
</dbReference>
<dbReference type="EMBL" id="FNVB01000008">
    <property type="protein sequence ID" value="SEG90346.1"/>
    <property type="molecule type" value="Genomic_DNA"/>
</dbReference>
<dbReference type="SMR" id="A0A1H6E033"/>
<accession>A0A1I1W697</accession>
<dbReference type="EMBL" id="FOME01000007">
    <property type="protein sequence ID" value="SFD90756.1"/>
    <property type="molecule type" value="Genomic_DNA"/>
</dbReference>
<dbReference type="Pfam" id="PF12680">
    <property type="entry name" value="SnoaL_2"/>
    <property type="match status" value="1"/>
</dbReference>
<accession>A0A1H6E033</accession>
<sequence length="147" mass="16261">MGGVEAEELFQRALDLLLTKDMAGFVDLFTPDCTVEFPFAEGTPARLSGREELRAYLADYPARMDITGFPSVVVHRTTDPATIVVEFSAHGRTVATGRPYEMRYVSVFVVRDGAFAELRDYWSPVRAARATGALRELADELVGEVRA</sequence>